<proteinExistence type="inferred from homology"/>
<dbReference type="Pfam" id="PF01652">
    <property type="entry name" value="IF4E"/>
    <property type="match status" value="1"/>
</dbReference>
<dbReference type="SUPFAM" id="SSF55418">
    <property type="entry name" value="eIF4e-like"/>
    <property type="match status" value="1"/>
</dbReference>
<dbReference type="InterPro" id="IPR019770">
    <property type="entry name" value="TIF_eIF_4E_CS"/>
</dbReference>
<dbReference type="Proteomes" id="UP001153620">
    <property type="component" value="Chromosome 1"/>
</dbReference>
<evidence type="ECO:0000256" key="4">
    <source>
        <dbReference type="ARBA" id="ARBA00022884"/>
    </source>
</evidence>
<keyword evidence="2 7" id="KW-0396">Initiation factor</keyword>
<dbReference type="PANTHER" id="PTHR11960">
    <property type="entry name" value="EUKARYOTIC TRANSLATION INITIATION FACTOR 4E RELATED"/>
    <property type="match status" value="1"/>
</dbReference>
<accession>A0A9N9RQ20</accession>
<evidence type="ECO:0000256" key="3">
    <source>
        <dbReference type="ARBA" id="ARBA00022845"/>
    </source>
</evidence>
<dbReference type="PANTHER" id="PTHR11960:SF8">
    <property type="entry name" value="EUKARYOTIC TRANSLATION INITIATION FACTOR 4E1-RELATED"/>
    <property type="match status" value="1"/>
</dbReference>
<keyword evidence="5 7" id="KW-0648">Protein biosynthesis</keyword>
<sequence>MSFASTSSGYVTKIQNSTEHTKQEQLAPSQAELVKHPLQHPWTLWYFEPDRNKSWEDNQNKVSTFTTVEDFWSLFTHIKQPSEVKIGSDYSLFKEHIRPMWEDIANRNGGRWMITLGKSQRPELDRYWIDTVLCLIGEAFDSFDDICGAVVNIRAKGDKIAVWTGNSTNKDAVMEIGRKLKEGLNLRESVKIQYHIHSDSIVKASSTIKAKYEI</sequence>
<evidence type="ECO:0000256" key="1">
    <source>
        <dbReference type="ARBA" id="ARBA00009860"/>
    </source>
</evidence>
<evidence type="ECO:0000256" key="6">
    <source>
        <dbReference type="ARBA" id="ARBA00032656"/>
    </source>
</evidence>
<comment type="similarity">
    <text evidence="1 7">Belongs to the eukaryotic initiation factor 4E family.</text>
</comment>
<gene>
    <name evidence="8" type="ORF">CHIRRI_LOCUS3286</name>
</gene>
<dbReference type="GO" id="GO:0000340">
    <property type="term" value="F:RNA 7-methylguanosine cap binding"/>
    <property type="evidence" value="ECO:0007669"/>
    <property type="project" value="UniProtKB-ARBA"/>
</dbReference>
<dbReference type="Gene3D" id="3.30.760.10">
    <property type="entry name" value="RNA Cap, Translation Initiation Factor Eif4e"/>
    <property type="match status" value="1"/>
</dbReference>
<dbReference type="GO" id="GO:0006417">
    <property type="term" value="P:regulation of translation"/>
    <property type="evidence" value="ECO:0007669"/>
    <property type="project" value="UniProtKB-KW"/>
</dbReference>
<dbReference type="AlphaFoldDB" id="A0A9N9RQ20"/>
<name>A0A9N9RQ20_9DIPT</name>
<keyword evidence="9" id="KW-1185">Reference proteome</keyword>
<protein>
    <recommendedName>
        <fullName evidence="6">eIF-4F 25 kDa subunit</fullName>
    </recommendedName>
</protein>
<dbReference type="GO" id="GO:0003743">
    <property type="term" value="F:translation initiation factor activity"/>
    <property type="evidence" value="ECO:0007669"/>
    <property type="project" value="UniProtKB-KW"/>
</dbReference>
<dbReference type="InterPro" id="IPR001040">
    <property type="entry name" value="TIF_eIF_4E"/>
</dbReference>
<dbReference type="EMBL" id="OU895877">
    <property type="protein sequence ID" value="CAG9800342.1"/>
    <property type="molecule type" value="Genomic_DNA"/>
</dbReference>
<evidence type="ECO:0000256" key="7">
    <source>
        <dbReference type="RuleBase" id="RU004374"/>
    </source>
</evidence>
<reference evidence="8" key="2">
    <citation type="submission" date="2022-10" db="EMBL/GenBank/DDBJ databases">
        <authorList>
            <consortium name="ENA_rothamsted_submissions"/>
            <consortium name="culmorum"/>
            <person name="King R."/>
        </authorList>
    </citation>
    <scope>NUCLEOTIDE SEQUENCE</scope>
</reference>
<organism evidence="8 9">
    <name type="scientific">Chironomus riparius</name>
    <dbReference type="NCBI Taxonomy" id="315576"/>
    <lineage>
        <taxon>Eukaryota</taxon>
        <taxon>Metazoa</taxon>
        <taxon>Ecdysozoa</taxon>
        <taxon>Arthropoda</taxon>
        <taxon>Hexapoda</taxon>
        <taxon>Insecta</taxon>
        <taxon>Pterygota</taxon>
        <taxon>Neoptera</taxon>
        <taxon>Endopterygota</taxon>
        <taxon>Diptera</taxon>
        <taxon>Nematocera</taxon>
        <taxon>Chironomoidea</taxon>
        <taxon>Chironomidae</taxon>
        <taxon>Chironominae</taxon>
        <taxon>Chironomus</taxon>
    </lineage>
</organism>
<evidence type="ECO:0000313" key="8">
    <source>
        <dbReference type="EMBL" id="CAG9800342.1"/>
    </source>
</evidence>
<reference evidence="8" key="1">
    <citation type="submission" date="2022-01" db="EMBL/GenBank/DDBJ databases">
        <authorList>
            <person name="King R."/>
        </authorList>
    </citation>
    <scope>NUCLEOTIDE SEQUENCE</scope>
</reference>
<dbReference type="InterPro" id="IPR023398">
    <property type="entry name" value="TIF_eIF4e-like"/>
</dbReference>
<evidence type="ECO:0000256" key="2">
    <source>
        <dbReference type="ARBA" id="ARBA00022540"/>
    </source>
</evidence>
<dbReference type="PROSITE" id="PS00813">
    <property type="entry name" value="IF4E"/>
    <property type="match status" value="1"/>
</dbReference>
<keyword evidence="4 7" id="KW-0694">RNA-binding</keyword>
<dbReference type="OrthoDB" id="590761at2759"/>
<evidence type="ECO:0000256" key="5">
    <source>
        <dbReference type="ARBA" id="ARBA00022917"/>
    </source>
</evidence>
<evidence type="ECO:0000313" key="9">
    <source>
        <dbReference type="Proteomes" id="UP001153620"/>
    </source>
</evidence>
<dbReference type="GO" id="GO:0016281">
    <property type="term" value="C:eukaryotic translation initiation factor 4F complex"/>
    <property type="evidence" value="ECO:0007669"/>
    <property type="project" value="TreeGrafter"/>
</dbReference>
<keyword evidence="3" id="KW-0810">Translation regulation</keyword>